<gene>
    <name evidence="4" type="ORF">GKZ57_10535</name>
</gene>
<dbReference type="EMBL" id="WMBC01000008">
    <property type="protein sequence ID" value="MTD61679.1"/>
    <property type="molecule type" value="Genomic_DNA"/>
</dbReference>
<dbReference type="PANTHER" id="PTHR33678:SF2">
    <property type="match status" value="1"/>
</dbReference>
<evidence type="ECO:0000256" key="1">
    <source>
        <dbReference type="SAM" id="Coils"/>
    </source>
</evidence>
<name>A0A844GK34_9FIRM</name>
<evidence type="ECO:0000313" key="5">
    <source>
        <dbReference type="Proteomes" id="UP000437824"/>
    </source>
</evidence>
<dbReference type="Proteomes" id="UP000437824">
    <property type="component" value="Unassembled WGS sequence"/>
</dbReference>
<protein>
    <submittedName>
        <fullName evidence="4">Transposase</fullName>
    </submittedName>
</protein>
<dbReference type="Pfam" id="PF03050">
    <property type="entry name" value="DDE_Tnp_IS66"/>
    <property type="match status" value="1"/>
</dbReference>
<evidence type="ECO:0000259" key="3">
    <source>
        <dbReference type="Pfam" id="PF03050"/>
    </source>
</evidence>
<feature type="domain" description="Transposase IS66 central" evidence="3">
    <location>
        <begin position="290"/>
        <end position="523"/>
    </location>
</feature>
<evidence type="ECO:0000256" key="2">
    <source>
        <dbReference type="SAM" id="MobiDB-lite"/>
    </source>
</evidence>
<proteinExistence type="predicted"/>
<keyword evidence="1" id="KW-0175">Coiled coil</keyword>
<dbReference type="PANTHER" id="PTHR33678">
    <property type="entry name" value="BLL1576 PROTEIN"/>
    <property type="match status" value="1"/>
</dbReference>
<comment type="caution">
    <text evidence="4">The sequence shown here is derived from an EMBL/GenBank/DDBJ whole genome shotgun (WGS) entry which is preliminary data.</text>
</comment>
<dbReference type="RefSeq" id="WP_154780496.1">
    <property type="nucleotide sequence ID" value="NZ_WMBC01000008.1"/>
</dbReference>
<evidence type="ECO:0000313" key="4">
    <source>
        <dbReference type="EMBL" id="MTD61679.1"/>
    </source>
</evidence>
<reference evidence="4 5" key="1">
    <citation type="submission" date="2019-11" db="EMBL/GenBank/DDBJ databases">
        <title>Draft genome sequence of Blautia luti DSM 14534T, isolated from human stool.</title>
        <authorList>
            <person name="Ortiz R."/>
            <person name="Melis-Arcos F."/>
            <person name="Covarrubias P."/>
            <person name="Cardenas J.P."/>
            <person name="Perez-Donoso J."/>
            <person name="Almonacid D."/>
        </authorList>
    </citation>
    <scope>NUCLEOTIDE SEQUENCE [LARGE SCALE GENOMIC DNA]</scope>
    <source>
        <strain evidence="4 5">DSM 14534</strain>
    </source>
</reference>
<dbReference type="AlphaFoldDB" id="A0A844GK34"/>
<feature type="coiled-coil region" evidence="1">
    <location>
        <begin position="34"/>
        <end position="129"/>
    </location>
</feature>
<sequence length="557" mass="64976">MPDAYDYITLMCRLKTVQARNKELESGERYIQLKELHQKECRVYEHKIQKLESAIADAHKETIRVRNYWFQVLEDMLLEFESMQKKAAQELQKMEKRALLAEKQRDDALDKVKELRIQFYETAARLEEEQGKNLKLRAQINRDYENSSIPSSKTIKRKKITNSREKSGRNPGAQPGHKGHSRKKHEPTHPIILLSPPEAVTEDCALKKTGKTIIKQLISIRMILDVTEYHADVYYNSKTGERVHAAFPDGVVDDVNYDGSIRAFLFLLNNDCCTSIDKSRKFLSDLTGGKLNISKGMVSKLSKEFALKTEPERRSACADMLLSPVMHTDCTNARENGKSCYVYVCATPDGKALYFARRKKGHEGVKGTVAEDYQGVLVHDHDITFYNYGEDHQECLAHVLRYLKSSIENEPDRTWNKKMHSLIQEMIHFRNKSQVPYTPETEKSSEFEKQYLKILETARKEYEDIPANTYYREGYNLFLRMEKYMRNHLLFLHDLRIPATNNEAERLLRNYKRKQAQAVTFRSFESIDYLCKCMSMLILMRLEEPENIFDRVSKIFG</sequence>
<dbReference type="InterPro" id="IPR004291">
    <property type="entry name" value="Transposase_IS66_central"/>
</dbReference>
<feature type="compositionally biased region" description="Basic residues" evidence="2">
    <location>
        <begin position="177"/>
        <end position="186"/>
    </location>
</feature>
<accession>A0A844GK34</accession>
<dbReference type="InterPro" id="IPR052344">
    <property type="entry name" value="Transposase-related"/>
</dbReference>
<feature type="region of interest" description="Disordered" evidence="2">
    <location>
        <begin position="147"/>
        <end position="192"/>
    </location>
</feature>
<organism evidence="4 5">
    <name type="scientific">Blautia luti DSM 14534 = JCM 17040</name>
    <dbReference type="NCBI Taxonomy" id="649762"/>
    <lineage>
        <taxon>Bacteria</taxon>
        <taxon>Bacillati</taxon>
        <taxon>Bacillota</taxon>
        <taxon>Clostridia</taxon>
        <taxon>Lachnospirales</taxon>
        <taxon>Lachnospiraceae</taxon>
        <taxon>Blautia</taxon>
    </lineage>
</organism>